<feature type="transmembrane region" description="Helical" evidence="14">
    <location>
        <begin position="437"/>
        <end position="459"/>
    </location>
</feature>
<dbReference type="PANTHER" id="PTHR11972:SF44">
    <property type="entry name" value="RESPIRATORY BURST OXIDASE HOMOLOG PROTEIN E"/>
    <property type="match status" value="1"/>
</dbReference>
<evidence type="ECO:0000256" key="1">
    <source>
        <dbReference type="ARBA" id="ARBA00004141"/>
    </source>
</evidence>
<evidence type="ECO:0000256" key="7">
    <source>
        <dbReference type="ARBA" id="ARBA00022827"/>
    </source>
</evidence>
<feature type="compositionally biased region" description="Low complexity" evidence="13">
    <location>
        <begin position="748"/>
        <end position="767"/>
    </location>
</feature>
<dbReference type="PROSITE" id="PS51384">
    <property type="entry name" value="FAD_FR"/>
    <property type="match status" value="1"/>
</dbReference>
<dbReference type="InterPro" id="IPR018247">
    <property type="entry name" value="EF_Hand_1_Ca_BS"/>
</dbReference>
<dbReference type="FunFam" id="2.40.30.10:FF:000019">
    <property type="entry name" value="Respiratory burst oxidase homolog A"/>
    <property type="match status" value="1"/>
</dbReference>
<evidence type="ECO:0000259" key="16">
    <source>
        <dbReference type="PROSITE" id="PS51384"/>
    </source>
</evidence>
<feature type="transmembrane region" description="Helical" evidence="14">
    <location>
        <begin position="536"/>
        <end position="560"/>
    </location>
</feature>
<dbReference type="InterPro" id="IPR050369">
    <property type="entry name" value="RBOH/FRE"/>
</dbReference>
<dbReference type="Proteomes" id="UP001159364">
    <property type="component" value="Linkage Group LG11"/>
</dbReference>
<feature type="transmembrane region" description="Helical" evidence="14">
    <location>
        <begin position="489"/>
        <end position="516"/>
    </location>
</feature>
<keyword evidence="8" id="KW-0106">Calcium</keyword>
<dbReference type="SFLD" id="SFLDG01169">
    <property type="entry name" value="NADPH_oxidase_subgroup_(NOX)"/>
    <property type="match status" value="1"/>
</dbReference>
<dbReference type="SUPFAM" id="SSF63380">
    <property type="entry name" value="Riboflavin synthase domain-like"/>
    <property type="match status" value="1"/>
</dbReference>
<dbReference type="InterPro" id="IPR017927">
    <property type="entry name" value="FAD-bd_FR_type"/>
</dbReference>
<dbReference type="Pfam" id="PF01794">
    <property type="entry name" value="Ferric_reduct"/>
    <property type="match status" value="1"/>
</dbReference>
<dbReference type="SFLD" id="SFLDG01168">
    <property type="entry name" value="Ferric_reductase_subgroup_(FRE"/>
    <property type="match status" value="1"/>
</dbReference>
<organism evidence="17 18">
    <name type="scientific">Erythroxylum novogranatense</name>
    <dbReference type="NCBI Taxonomy" id="1862640"/>
    <lineage>
        <taxon>Eukaryota</taxon>
        <taxon>Viridiplantae</taxon>
        <taxon>Streptophyta</taxon>
        <taxon>Embryophyta</taxon>
        <taxon>Tracheophyta</taxon>
        <taxon>Spermatophyta</taxon>
        <taxon>Magnoliopsida</taxon>
        <taxon>eudicotyledons</taxon>
        <taxon>Gunneridae</taxon>
        <taxon>Pentapetalae</taxon>
        <taxon>rosids</taxon>
        <taxon>fabids</taxon>
        <taxon>Malpighiales</taxon>
        <taxon>Erythroxylaceae</taxon>
        <taxon>Erythroxylum</taxon>
    </lineage>
</organism>
<keyword evidence="9" id="KW-0521">NADP</keyword>
<dbReference type="Pfam" id="PF08030">
    <property type="entry name" value="NAD_binding_6"/>
    <property type="match status" value="1"/>
</dbReference>
<evidence type="ECO:0000313" key="17">
    <source>
        <dbReference type="EMBL" id="KAJ8750893.1"/>
    </source>
</evidence>
<keyword evidence="4" id="KW-0285">Flavoprotein</keyword>
<evidence type="ECO:0000256" key="11">
    <source>
        <dbReference type="ARBA" id="ARBA00023002"/>
    </source>
</evidence>
<keyword evidence="18" id="KW-1185">Reference proteome</keyword>
<dbReference type="PANTHER" id="PTHR11972">
    <property type="entry name" value="NADPH OXIDASE"/>
    <property type="match status" value="1"/>
</dbReference>
<dbReference type="FunFam" id="3.40.50.80:FF:000028">
    <property type="entry name" value="Respiratory burst oxidase protein E"/>
    <property type="match status" value="1"/>
</dbReference>
<dbReference type="AlphaFoldDB" id="A0AAV8SFR4"/>
<dbReference type="InterPro" id="IPR011992">
    <property type="entry name" value="EF-hand-dom_pair"/>
</dbReference>
<evidence type="ECO:0000256" key="6">
    <source>
        <dbReference type="ARBA" id="ARBA00022723"/>
    </source>
</evidence>
<keyword evidence="12 14" id="KW-0472">Membrane</keyword>
<evidence type="ECO:0000259" key="15">
    <source>
        <dbReference type="PROSITE" id="PS50222"/>
    </source>
</evidence>
<dbReference type="Gene3D" id="3.40.50.80">
    <property type="entry name" value="Nucleotide-binding domain of ferredoxin-NADP reductase (FNR) module"/>
    <property type="match status" value="1"/>
</dbReference>
<dbReference type="InterPro" id="IPR013121">
    <property type="entry name" value="Fe_red_NAD-bd_6"/>
</dbReference>
<dbReference type="InterPro" id="IPR013130">
    <property type="entry name" value="Fe3_Rdtase_TM_dom"/>
</dbReference>
<evidence type="ECO:0000256" key="10">
    <source>
        <dbReference type="ARBA" id="ARBA00022989"/>
    </source>
</evidence>
<evidence type="ECO:0000256" key="12">
    <source>
        <dbReference type="ARBA" id="ARBA00023136"/>
    </source>
</evidence>
<dbReference type="GO" id="GO:0004601">
    <property type="term" value="F:peroxidase activity"/>
    <property type="evidence" value="ECO:0007669"/>
    <property type="project" value="UniProtKB-KW"/>
</dbReference>
<dbReference type="Pfam" id="PF08022">
    <property type="entry name" value="FAD_binding_8"/>
    <property type="match status" value="1"/>
</dbReference>
<dbReference type="PROSITE" id="PS50222">
    <property type="entry name" value="EF_HAND_2"/>
    <property type="match status" value="1"/>
</dbReference>
<evidence type="ECO:0000256" key="14">
    <source>
        <dbReference type="SAM" id="Phobius"/>
    </source>
</evidence>
<dbReference type="EMBL" id="JAIWQS010000011">
    <property type="protein sequence ID" value="KAJ8750893.1"/>
    <property type="molecule type" value="Genomic_DNA"/>
</dbReference>
<keyword evidence="10 14" id="KW-1133">Transmembrane helix</keyword>
<feature type="region of interest" description="Disordered" evidence="13">
    <location>
        <begin position="745"/>
        <end position="770"/>
    </location>
</feature>
<evidence type="ECO:0000313" key="18">
    <source>
        <dbReference type="Proteomes" id="UP001159364"/>
    </source>
</evidence>
<sequence length="915" mass="104223">MRTSSPSFGRTSSRLSDYSRRFDLQEDCDDSGAAGDLEVGGAMLPIFLNDLRRNNEQDLVEVTLELDKDSIMVCSVNANPTPTTSRLERSLSSTTSRIRRKFGWLRSRSSRTTSSEIEGRTLSARDARKMKAKLQRTRSSAQRALKGLRFISKNTVGVSDSEEMWRRVESRFNSLAKDGLLAREDFGECIGMVDSKEFAVCIFDALARRRRQRVSRITKEELRECWLQISDQSFDARLQIFFDMADSNEDGRITRDEVQELIMLSASANKLSKLKEQAEEYASLIMEELDPENLGYIELWQLETLLLQRDTYMNNSRPLSTASTVGWSQTPAAFKPSVLRRLSFKLKFLILENWQRGLILMLWILTMGGLFAWKFIQYENRAGFQVMGYCLVTAKGAAETLKFNMALILLPVCRNTLTWLRSTRARSFIPFDDNINFHKTIACAIVIGVILHAGTHLFCDFPRLIHSSSENFALVASDFDNKRPTYKSLLTGVEGVTGISMVALMIIAFTLATHQFRRNVLRLPSPFNRLTGFNAFWYSHHLLGLVYVLLLVHGTLLFLAHEWFQKNTWMYISAPLLLYAAERSVRTCRSEHNSVKILKVSLLPGSVFSLTMSKPEGFKYKSGQYIFLQCPKISPFEWHPFSITSAPGDNYLSVHIRIVGDWTEELKRVFTEVNDSPSVIGRAKFGQLGHVDQKSQPKLYIDGPYGAPAQDYQNYDVLLLVGLGIGATPFVSILRDMLHNNRQAEYQTDSNTETSKSDDSSTSYASSNIIGGKQRANRTRNAYFYWVTREHGSFEWFKGVMNEVAEMDLKGQIELHNYLTSVYEEGDARSTLITMVQALSHAKHGVDILSGTRVRTHFARPNWKEVFTKIASKHPFATVGVFYCGIPMLAKELKNICHELSHKTSTRFEFHKEYF</sequence>
<dbReference type="Gene3D" id="1.10.238.10">
    <property type="entry name" value="EF-hand"/>
    <property type="match status" value="1"/>
</dbReference>
<dbReference type="InterPro" id="IPR000778">
    <property type="entry name" value="Cyt_b245_heavy_chain"/>
</dbReference>
<evidence type="ECO:0008006" key="19">
    <source>
        <dbReference type="Google" id="ProtNLM"/>
    </source>
</evidence>
<comment type="similarity">
    <text evidence="2">Belongs to the RBOH (TC 5.B.1.3) family.</text>
</comment>
<dbReference type="InterPro" id="IPR013112">
    <property type="entry name" value="FAD-bd_8"/>
</dbReference>
<evidence type="ECO:0000256" key="4">
    <source>
        <dbReference type="ARBA" id="ARBA00022630"/>
    </source>
</evidence>
<feature type="transmembrane region" description="Helical" evidence="14">
    <location>
        <begin position="357"/>
        <end position="376"/>
    </location>
</feature>
<dbReference type="PROSITE" id="PS00018">
    <property type="entry name" value="EF_HAND_1"/>
    <property type="match status" value="1"/>
</dbReference>
<dbReference type="GO" id="GO:0005886">
    <property type="term" value="C:plasma membrane"/>
    <property type="evidence" value="ECO:0007669"/>
    <property type="project" value="TreeGrafter"/>
</dbReference>
<evidence type="ECO:0000256" key="9">
    <source>
        <dbReference type="ARBA" id="ARBA00022857"/>
    </source>
</evidence>
<feature type="domain" description="EF-hand" evidence="15">
    <location>
        <begin position="233"/>
        <end position="268"/>
    </location>
</feature>
<keyword evidence="11" id="KW-0560">Oxidoreductase</keyword>
<gene>
    <name evidence="17" type="ORF">K2173_016074</name>
</gene>
<feature type="domain" description="FAD-binding FR-type" evidence="16">
    <location>
        <begin position="590"/>
        <end position="711"/>
    </location>
</feature>
<keyword evidence="5 14" id="KW-0812">Transmembrane</keyword>
<dbReference type="SUPFAM" id="SSF47473">
    <property type="entry name" value="EF-hand"/>
    <property type="match status" value="1"/>
</dbReference>
<dbReference type="InterPro" id="IPR017938">
    <property type="entry name" value="Riboflavin_synthase-like_b-brl"/>
</dbReference>
<accession>A0AAV8SFR4</accession>
<name>A0AAV8SFR4_9ROSI</name>
<evidence type="ECO:0000256" key="13">
    <source>
        <dbReference type="SAM" id="MobiDB-lite"/>
    </source>
</evidence>
<dbReference type="InterPro" id="IPR039261">
    <property type="entry name" value="FNR_nucleotide-bd"/>
</dbReference>
<dbReference type="FunFam" id="1.10.238.10:FF:000049">
    <property type="entry name" value="Respiratory burst oxidase homolog A"/>
    <property type="match status" value="1"/>
</dbReference>
<keyword evidence="3" id="KW-0575">Peroxidase</keyword>
<dbReference type="CDD" id="cd00051">
    <property type="entry name" value="EFh"/>
    <property type="match status" value="1"/>
</dbReference>
<dbReference type="PRINTS" id="PR00466">
    <property type="entry name" value="GP91PHOX"/>
</dbReference>
<evidence type="ECO:0000256" key="5">
    <source>
        <dbReference type="ARBA" id="ARBA00022692"/>
    </source>
</evidence>
<evidence type="ECO:0000256" key="8">
    <source>
        <dbReference type="ARBA" id="ARBA00022837"/>
    </source>
</evidence>
<protein>
    <recommendedName>
        <fullName evidence="19">Respiratory burst oxidase-like protein E</fullName>
    </recommendedName>
</protein>
<dbReference type="SUPFAM" id="SSF52343">
    <property type="entry name" value="Ferredoxin reductase-like, C-terminal NADP-linked domain"/>
    <property type="match status" value="1"/>
</dbReference>
<dbReference type="GO" id="GO:0005509">
    <property type="term" value="F:calcium ion binding"/>
    <property type="evidence" value="ECO:0007669"/>
    <property type="project" value="InterPro"/>
</dbReference>
<evidence type="ECO:0000256" key="2">
    <source>
        <dbReference type="ARBA" id="ARBA00007975"/>
    </source>
</evidence>
<dbReference type="Pfam" id="PF08414">
    <property type="entry name" value="NADPH_Ox"/>
    <property type="match status" value="1"/>
</dbReference>
<reference evidence="17 18" key="1">
    <citation type="submission" date="2021-09" db="EMBL/GenBank/DDBJ databases">
        <title>Genomic insights and catalytic innovation underlie evolution of tropane alkaloids biosynthesis.</title>
        <authorList>
            <person name="Wang Y.-J."/>
            <person name="Tian T."/>
            <person name="Huang J.-P."/>
            <person name="Huang S.-X."/>
        </authorList>
    </citation>
    <scope>NUCLEOTIDE SEQUENCE [LARGE SCALE GENOMIC DNA]</scope>
    <source>
        <strain evidence="17">KIB-2018</strain>
        <tissue evidence="17">Leaf</tissue>
    </source>
</reference>
<dbReference type="Gene3D" id="2.40.30.10">
    <property type="entry name" value="Translation factors"/>
    <property type="match status" value="1"/>
</dbReference>
<comment type="caution">
    <text evidence="17">The sequence shown here is derived from an EMBL/GenBank/DDBJ whole genome shotgun (WGS) entry which is preliminary data.</text>
</comment>
<keyword evidence="7" id="KW-0274">FAD</keyword>
<keyword evidence="6" id="KW-0479">Metal-binding</keyword>
<comment type="subcellular location">
    <subcellularLocation>
        <location evidence="1">Membrane</location>
        <topology evidence="1">Multi-pass membrane protein</topology>
    </subcellularLocation>
</comment>
<dbReference type="InterPro" id="IPR002048">
    <property type="entry name" value="EF_hand_dom"/>
</dbReference>
<dbReference type="InterPro" id="IPR013623">
    <property type="entry name" value="NADPH_Ox"/>
</dbReference>
<proteinExistence type="inferred from homology"/>
<evidence type="ECO:0000256" key="3">
    <source>
        <dbReference type="ARBA" id="ARBA00022559"/>
    </source>
</evidence>
<dbReference type="GO" id="GO:0016174">
    <property type="term" value="F:NAD(P)H oxidase H2O2-forming activity"/>
    <property type="evidence" value="ECO:0007669"/>
    <property type="project" value="TreeGrafter"/>
</dbReference>
<dbReference type="CDD" id="cd06186">
    <property type="entry name" value="NOX_Duox_like_FAD_NADP"/>
    <property type="match status" value="1"/>
</dbReference>